<evidence type="ECO:0000313" key="2">
    <source>
        <dbReference type="EMBL" id="KAA5541745.1"/>
    </source>
</evidence>
<dbReference type="SUPFAM" id="SSF103515">
    <property type="entry name" value="Autotransporter"/>
    <property type="match status" value="1"/>
</dbReference>
<reference evidence="2 3" key="1">
    <citation type="submission" date="2019-08" db="EMBL/GenBank/DDBJ databases">
        <authorList>
            <person name="Dhanesh K."/>
            <person name="Kumar G."/>
            <person name="Sasikala C."/>
            <person name="Venkata Ramana C."/>
        </authorList>
    </citation>
    <scope>NUCLEOTIDE SEQUENCE [LARGE SCALE GENOMIC DNA]</scope>
    <source>
        <strain evidence="2 3">JC645</strain>
    </source>
</reference>
<organism evidence="2 3">
    <name type="scientific">Roseiconus nitratireducens</name>
    <dbReference type="NCBI Taxonomy" id="2605748"/>
    <lineage>
        <taxon>Bacteria</taxon>
        <taxon>Pseudomonadati</taxon>
        <taxon>Planctomycetota</taxon>
        <taxon>Planctomycetia</taxon>
        <taxon>Pirellulales</taxon>
        <taxon>Pirellulaceae</taxon>
        <taxon>Roseiconus</taxon>
    </lineage>
</organism>
<dbReference type="RefSeq" id="WP_150077475.1">
    <property type="nucleotide sequence ID" value="NZ_VWOX01000009.1"/>
</dbReference>
<dbReference type="Gene3D" id="2.40.128.130">
    <property type="entry name" value="Autotransporter beta-domain"/>
    <property type="match status" value="1"/>
</dbReference>
<dbReference type="InterPro" id="IPR036709">
    <property type="entry name" value="Autotransporte_beta_dom_sf"/>
</dbReference>
<dbReference type="Proteomes" id="UP000324479">
    <property type="component" value="Unassembled WGS sequence"/>
</dbReference>
<gene>
    <name evidence="2" type="ORF">FYK55_16105</name>
</gene>
<dbReference type="SUPFAM" id="SSF51126">
    <property type="entry name" value="Pectin lyase-like"/>
    <property type="match status" value="1"/>
</dbReference>
<accession>A0A5M6D982</accession>
<protein>
    <submittedName>
        <fullName evidence="2">Autotransporter domain-containing protein</fullName>
    </submittedName>
</protein>
<dbReference type="InterPro" id="IPR005546">
    <property type="entry name" value="Autotransporte_beta"/>
</dbReference>
<comment type="caution">
    <text evidence="2">The sequence shown here is derived from an EMBL/GenBank/DDBJ whole genome shotgun (WGS) entry which is preliminary data.</text>
</comment>
<sequence>MVRARKSIDRVPVMGTLVFLLAALAVGESHAIDISVTTAADTGMGSLRQAISDANPGDRIVFDPGLANQTITLQSDLPAFPSNLTFDSRQAVGIVVDGTAPAVTDLLRINDPASSISFLGDANFLGTTRLNSGRLSFEGTLGEDLTIGDSGSLFGNGTVGGNTTSRGTLNAGGPGSDIDTMTFNGDVTLDAGFVQVDIADTGTTPGVDSDLYSVGGSVTINGGTVRVNAITGTYTSGTSYTFLEAGGAVTGTFDNIVDNLAFLDAMLEYQANSVGFVLQDNDVTFESLAASCNQQSIGAYLDVLEEGASGDLLAVINSFQQSTVGGVQSGLEQLGGQIYPTLLFTQLQHTSMSLALARNQLVVDDPLCCFPQKTQGWVRGYGIGGDADPDDCGTNGFTYRMGGTDLGVQRELACGLLAGGFANLSSGEVSADRVDQVAEMDTYLAGGSLQYVGNCHYLLGMAGGATQQYDVRRTINADRLRVARSDFDGSQRFAYLEHGRVFNHYNTLWIPHVAVQYVDLEQDAINETGDDVVALSGPALDTESARSILGLSLQQSGPTDLGAATTKLRFGWMHEYMDTRNDFVSSFVDQDSFLVRGLDLGRDWAVVGANVQWSTFCHCTLLLSYEGQFNDVQSFHTGAGGLQYRW</sequence>
<evidence type="ECO:0000259" key="1">
    <source>
        <dbReference type="PROSITE" id="PS51208"/>
    </source>
</evidence>
<evidence type="ECO:0000313" key="3">
    <source>
        <dbReference type="Proteomes" id="UP000324479"/>
    </source>
</evidence>
<name>A0A5M6D982_9BACT</name>
<feature type="domain" description="Autotransporter" evidence="1">
    <location>
        <begin position="369"/>
        <end position="646"/>
    </location>
</feature>
<dbReference type="EMBL" id="VWOX01000009">
    <property type="protein sequence ID" value="KAA5541745.1"/>
    <property type="molecule type" value="Genomic_DNA"/>
</dbReference>
<dbReference type="Pfam" id="PF03797">
    <property type="entry name" value="Autotransporter"/>
    <property type="match status" value="1"/>
</dbReference>
<keyword evidence="3" id="KW-1185">Reference proteome</keyword>
<proteinExistence type="predicted"/>
<dbReference type="AlphaFoldDB" id="A0A5M6D982"/>
<dbReference type="PROSITE" id="PS51208">
    <property type="entry name" value="AUTOTRANSPORTER"/>
    <property type="match status" value="1"/>
</dbReference>
<dbReference type="InterPro" id="IPR011050">
    <property type="entry name" value="Pectin_lyase_fold/virulence"/>
</dbReference>
<dbReference type="SMART" id="SM00869">
    <property type="entry name" value="Autotransporter"/>
    <property type="match status" value="1"/>
</dbReference>